<dbReference type="Pfam" id="PF25954">
    <property type="entry name" value="Beta-barrel_RND_2"/>
    <property type="match status" value="1"/>
</dbReference>
<evidence type="ECO:0000256" key="4">
    <source>
        <dbReference type="SAM" id="SignalP"/>
    </source>
</evidence>
<protein>
    <recommendedName>
        <fullName evidence="5">CusB-like beta-barrel domain-containing protein</fullName>
    </recommendedName>
</protein>
<dbReference type="Gene3D" id="2.40.30.170">
    <property type="match status" value="1"/>
</dbReference>
<organism evidence="6 7">
    <name type="scientific">Candidatus Aquicultor secundus</name>
    <dbReference type="NCBI Taxonomy" id="1973895"/>
    <lineage>
        <taxon>Bacteria</taxon>
        <taxon>Bacillati</taxon>
        <taxon>Actinomycetota</taxon>
        <taxon>Candidatus Aquicultoria</taxon>
        <taxon>Candidatus Aquicultorales</taxon>
        <taxon>Candidatus Aquicultoraceae</taxon>
        <taxon>Candidatus Aquicultor</taxon>
    </lineage>
</organism>
<feature type="coiled-coil region" evidence="3">
    <location>
        <begin position="110"/>
        <end position="158"/>
    </location>
</feature>
<evidence type="ECO:0000256" key="2">
    <source>
        <dbReference type="ARBA" id="ARBA00023054"/>
    </source>
</evidence>
<feature type="chain" id="PRO_5038523551" description="CusB-like beta-barrel domain-containing protein" evidence="4">
    <location>
        <begin position="24"/>
        <end position="448"/>
    </location>
</feature>
<dbReference type="PRINTS" id="PR01490">
    <property type="entry name" value="RTXTOXIND"/>
</dbReference>
<dbReference type="EMBL" id="PFNG01000084">
    <property type="protein sequence ID" value="PIZ40671.1"/>
    <property type="molecule type" value="Genomic_DNA"/>
</dbReference>
<evidence type="ECO:0000313" key="7">
    <source>
        <dbReference type="Proteomes" id="UP000230956"/>
    </source>
</evidence>
<evidence type="ECO:0000259" key="5">
    <source>
        <dbReference type="Pfam" id="PF25954"/>
    </source>
</evidence>
<dbReference type="RefSeq" id="WP_286679315.1">
    <property type="nucleotide sequence ID" value="NZ_MNXI01000143.1"/>
</dbReference>
<keyword evidence="4" id="KW-0732">Signal</keyword>
<gene>
    <name evidence="6" type="ORF">COY37_03390</name>
</gene>
<dbReference type="PANTHER" id="PTHR32347:SF23">
    <property type="entry name" value="BLL5650 PROTEIN"/>
    <property type="match status" value="1"/>
</dbReference>
<evidence type="ECO:0000256" key="3">
    <source>
        <dbReference type="SAM" id="Coils"/>
    </source>
</evidence>
<dbReference type="PANTHER" id="PTHR32347">
    <property type="entry name" value="EFFLUX SYSTEM COMPONENT YKNX-RELATED"/>
    <property type="match status" value="1"/>
</dbReference>
<dbReference type="AlphaFoldDB" id="A0A2M7T960"/>
<keyword evidence="2 3" id="KW-0175">Coiled coil</keyword>
<comment type="subcellular location">
    <subcellularLocation>
        <location evidence="1">Cell envelope</location>
    </subcellularLocation>
</comment>
<name>A0A2M7T960_9ACTN</name>
<evidence type="ECO:0000256" key="1">
    <source>
        <dbReference type="ARBA" id="ARBA00004196"/>
    </source>
</evidence>
<dbReference type="GO" id="GO:0030313">
    <property type="term" value="C:cell envelope"/>
    <property type="evidence" value="ECO:0007669"/>
    <property type="project" value="UniProtKB-SubCell"/>
</dbReference>
<feature type="domain" description="CusB-like beta-barrel" evidence="5">
    <location>
        <begin position="366"/>
        <end position="447"/>
    </location>
</feature>
<proteinExistence type="predicted"/>
<evidence type="ECO:0000313" key="6">
    <source>
        <dbReference type="EMBL" id="PIZ40671.1"/>
    </source>
</evidence>
<sequence>MKTKAIAVGVASLLIALSLVFFAEAGQGRNAVKVSITTSGALEDEKNAVSVPAELALIGMEQGKQAQPLSVRTSQKPVGVVKDVKVEPGDFVKRGDVLFTVDDTLAKQNLKKAQAQYDTIEATLDSLGASRSDISSKRADLNRAEATLKSKRAEAKQTFAAKYTEGQTKVAGLKSKLASVTAGLAKAREGLSSVTQAEDAAQQSLAAAQALPDSDPAKPQKVAQAKGMLEGVLQKKAQLTATIGQMSTAKAKLAKGIGAATAGLAQGKQRFNQGLAKMDQAQAKIAEARTKISEGVSKLSRKIELLKRRRDQAEVGVRIARQALDATTVRASTSGNITAIRISEGSVVYPGQTVMSIVRTRTLRLAIYVPLDEVGTVKNGDSVDVEVDAAPGQVFEGKVIGVGGKATFAPSNMTTDRLELVRVVKVIVEVVNKNGVLKAGMPADVSVH</sequence>
<dbReference type="Proteomes" id="UP000230956">
    <property type="component" value="Unassembled WGS sequence"/>
</dbReference>
<feature type="signal peptide" evidence="4">
    <location>
        <begin position="1"/>
        <end position="23"/>
    </location>
</feature>
<dbReference type="Gene3D" id="2.40.50.100">
    <property type="match status" value="1"/>
</dbReference>
<reference evidence="7" key="1">
    <citation type="submission" date="2017-09" db="EMBL/GenBank/DDBJ databases">
        <title>Depth-based differentiation of microbial function through sediment-hosted aquifers and enrichment of novel symbionts in the deep terrestrial subsurface.</title>
        <authorList>
            <person name="Probst A.J."/>
            <person name="Ladd B."/>
            <person name="Jarett J.K."/>
            <person name="Geller-Mcgrath D.E."/>
            <person name="Sieber C.M.K."/>
            <person name="Emerson J.B."/>
            <person name="Anantharaman K."/>
            <person name="Thomas B.C."/>
            <person name="Malmstrom R."/>
            <person name="Stieglmeier M."/>
            <person name="Klingl A."/>
            <person name="Woyke T."/>
            <person name="Ryan C.M."/>
            <person name="Banfield J.F."/>
        </authorList>
    </citation>
    <scope>NUCLEOTIDE SEQUENCE [LARGE SCALE GENOMIC DNA]</scope>
</reference>
<dbReference type="InterPro" id="IPR058792">
    <property type="entry name" value="Beta-barrel_RND_2"/>
</dbReference>
<dbReference type="SUPFAM" id="SSF111369">
    <property type="entry name" value="HlyD-like secretion proteins"/>
    <property type="match status" value="2"/>
</dbReference>
<comment type="caution">
    <text evidence="6">The sequence shown here is derived from an EMBL/GenBank/DDBJ whole genome shotgun (WGS) entry which is preliminary data.</text>
</comment>
<accession>A0A2M7T960</accession>
<dbReference type="InterPro" id="IPR050465">
    <property type="entry name" value="UPF0194_transport"/>
</dbReference>